<keyword evidence="1" id="KW-0812">Transmembrane</keyword>
<sequence length="162" mass="17163">MAIDAHAAQPAPWRKRLAAVFSGQVIRKSIIAAVLVGSLLILLNQGDLLFSGQITGRVIIKSLITPLIPFCVTMLGAFLNSGSSTRPEDLRPGWAAVRRSLIIAAIVGSVIIVVNQGDLIISGNISPLTRFKIGITPCVPFCVSLYGAYLAYRNALASQPPA</sequence>
<feature type="transmembrane region" description="Helical" evidence="1">
    <location>
        <begin position="101"/>
        <end position="121"/>
    </location>
</feature>
<keyword evidence="3" id="KW-1185">Reference proteome</keyword>
<evidence type="ECO:0000256" key="1">
    <source>
        <dbReference type="SAM" id="Phobius"/>
    </source>
</evidence>
<proteinExistence type="predicted"/>
<dbReference type="HOGENOM" id="CLU_1632322_0_0_7"/>
<feature type="transmembrane region" description="Helical" evidence="1">
    <location>
        <begin position="133"/>
        <end position="152"/>
    </location>
</feature>
<dbReference type="Proteomes" id="UP000019140">
    <property type="component" value="Unassembled WGS sequence"/>
</dbReference>
<accession>W4MEH7</accession>
<feature type="transmembrane region" description="Helical" evidence="1">
    <location>
        <begin position="62"/>
        <end position="81"/>
    </location>
</feature>
<dbReference type="InterPro" id="IPR047700">
    <property type="entry name" value="NrtS-like"/>
</dbReference>
<evidence type="ECO:0000313" key="3">
    <source>
        <dbReference type="Proteomes" id="UP000019140"/>
    </source>
</evidence>
<comment type="caution">
    <text evidence="2">The sequence shown here is derived from an EMBL/GenBank/DDBJ whole genome shotgun (WGS) entry which is preliminary data.</text>
</comment>
<keyword evidence="1" id="KW-1133">Transmembrane helix</keyword>
<feature type="transmembrane region" description="Helical" evidence="1">
    <location>
        <begin position="30"/>
        <end position="50"/>
    </location>
</feature>
<evidence type="ECO:0000313" key="2">
    <source>
        <dbReference type="EMBL" id="ETX08744.1"/>
    </source>
</evidence>
<gene>
    <name evidence="2" type="ORF">ETSY2_03575</name>
</gene>
<organism evidence="2 3">
    <name type="scientific">Candidatus Entotheonella gemina</name>
    <dbReference type="NCBI Taxonomy" id="1429439"/>
    <lineage>
        <taxon>Bacteria</taxon>
        <taxon>Pseudomonadati</taxon>
        <taxon>Nitrospinota/Tectimicrobiota group</taxon>
        <taxon>Candidatus Tectimicrobiota</taxon>
        <taxon>Candidatus Entotheonellia</taxon>
        <taxon>Candidatus Entotheonellales</taxon>
        <taxon>Candidatus Entotheonellaceae</taxon>
        <taxon>Candidatus Entotheonella</taxon>
    </lineage>
</organism>
<dbReference type="AlphaFoldDB" id="W4MEH7"/>
<reference evidence="2 3" key="1">
    <citation type="journal article" date="2014" name="Nature">
        <title>An environmental bacterial taxon with a large and distinct metabolic repertoire.</title>
        <authorList>
            <person name="Wilson M.C."/>
            <person name="Mori T."/>
            <person name="Ruckert C."/>
            <person name="Uria A.R."/>
            <person name="Helf M.J."/>
            <person name="Takada K."/>
            <person name="Gernert C."/>
            <person name="Steffens U.A."/>
            <person name="Heycke N."/>
            <person name="Schmitt S."/>
            <person name="Rinke C."/>
            <person name="Helfrich E.J."/>
            <person name="Brachmann A.O."/>
            <person name="Gurgui C."/>
            <person name="Wakimoto T."/>
            <person name="Kracht M."/>
            <person name="Crusemann M."/>
            <person name="Hentschel U."/>
            <person name="Abe I."/>
            <person name="Matsunaga S."/>
            <person name="Kalinowski J."/>
            <person name="Takeyama H."/>
            <person name="Piel J."/>
        </authorList>
    </citation>
    <scope>NUCLEOTIDE SEQUENCE [LARGE SCALE GENOMIC DNA]</scope>
    <source>
        <strain evidence="3">TSY2</strain>
    </source>
</reference>
<name>W4MEH7_9BACT</name>
<dbReference type="EMBL" id="AZHX01000142">
    <property type="protein sequence ID" value="ETX08744.1"/>
    <property type="molecule type" value="Genomic_DNA"/>
</dbReference>
<dbReference type="NCBIfam" id="NF038050">
    <property type="entry name" value="NrtS"/>
    <property type="match status" value="2"/>
</dbReference>
<protein>
    <submittedName>
        <fullName evidence="2">Uncharacterized protein</fullName>
    </submittedName>
</protein>
<keyword evidence="1" id="KW-0472">Membrane</keyword>